<reference evidence="1 2" key="1">
    <citation type="submission" date="2019-09" db="EMBL/GenBank/DDBJ databases">
        <authorList>
            <person name="Chandra G."/>
            <person name="Truman W A."/>
        </authorList>
    </citation>
    <scope>NUCLEOTIDE SEQUENCE [LARGE SCALE GENOMIC DNA]</scope>
    <source>
        <strain evidence="1">PS833</strain>
    </source>
</reference>
<evidence type="ECO:0000313" key="1">
    <source>
        <dbReference type="EMBL" id="VVO44866.1"/>
    </source>
</evidence>
<accession>A0A5E7FZR7</accession>
<dbReference type="EMBL" id="CABVHU010000031">
    <property type="protein sequence ID" value="VVO44866.1"/>
    <property type="molecule type" value="Genomic_DNA"/>
</dbReference>
<proteinExistence type="predicted"/>
<evidence type="ECO:0000313" key="2">
    <source>
        <dbReference type="Proteomes" id="UP000409037"/>
    </source>
</evidence>
<dbReference type="AlphaFoldDB" id="A0A5E7FZR7"/>
<name>A0A5E7FZR7_PSEFL</name>
<organism evidence="1 2">
    <name type="scientific">Pseudomonas fluorescens</name>
    <dbReference type="NCBI Taxonomy" id="294"/>
    <lineage>
        <taxon>Bacteria</taxon>
        <taxon>Pseudomonadati</taxon>
        <taxon>Pseudomonadota</taxon>
        <taxon>Gammaproteobacteria</taxon>
        <taxon>Pseudomonadales</taxon>
        <taxon>Pseudomonadaceae</taxon>
        <taxon>Pseudomonas</taxon>
    </lineage>
</organism>
<gene>
    <name evidence="1" type="ORF">PS833_06515</name>
</gene>
<sequence length="32" mass="3897">MVLLNLIQRVSLTDISRRLRDHLLIYEIRRSC</sequence>
<dbReference type="Proteomes" id="UP000409037">
    <property type="component" value="Unassembled WGS sequence"/>
</dbReference>
<protein>
    <submittedName>
        <fullName evidence="1">Uncharacterized protein</fullName>
    </submittedName>
</protein>